<dbReference type="AlphaFoldDB" id="A0A650EN60"/>
<comment type="catalytic activity">
    <reaction evidence="10 11">
        <text>D-sedoheptulose 7-phosphate + D-glyceraldehyde 3-phosphate = D-erythrose 4-phosphate + beta-D-fructose 6-phosphate</text>
        <dbReference type="Rhea" id="RHEA:17053"/>
        <dbReference type="ChEBI" id="CHEBI:16897"/>
        <dbReference type="ChEBI" id="CHEBI:57483"/>
        <dbReference type="ChEBI" id="CHEBI:57634"/>
        <dbReference type="ChEBI" id="CHEBI:59776"/>
        <dbReference type="EC" id="2.2.1.2"/>
    </reaction>
</comment>
<comment type="pathway">
    <text evidence="3 11">Carbohydrate degradation; pentose phosphate pathway; D-glyceraldehyde 3-phosphate and beta-D-fructose 6-phosphate from D-ribose 5-phosphate and D-xylulose 5-phosphate (non-oxidative stage): step 2/3.</text>
</comment>
<evidence type="ECO:0000256" key="4">
    <source>
        <dbReference type="ARBA" id="ARBA00008426"/>
    </source>
</evidence>
<dbReference type="PROSITE" id="PS01054">
    <property type="entry name" value="TRANSALDOLASE_1"/>
    <property type="match status" value="1"/>
</dbReference>
<dbReference type="Pfam" id="PF00923">
    <property type="entry name" value="TAL_FSA"/>
    <property type="match status" value="1"/>
</dbReference>
<comment type="subcellular location">
    <subcellularLocation>
        <location evidence="2 11">Cytoplasm</location>
    </subcellularLocation>
</comment>
<evidence type="ECO:0000256" key="10">
    <source>
        <dbReference type="ARBA" id="ARBA00048810"/>
    </source>
</evidence>
<evidence type="ECO:0000256" key="2">
    <source>
        <dbReference type="ARBA" id="ARBA00004496"/>
    </source>
</evidence>
<organism evidence="12">
    <name type="scientific">uncultured Helicobacter sp</name>
    <dbReference type="NCBI Taxonomy" id="175537"/>
    <lineage>
        <taxon>Bacteria</taxon>
        <taxon>Pseudomonadati</taxon>
        <taxon>Campylobacterota</taxon>
        <taxon>Epsilonproteobacteria</taxon>
        <taxon>Campylobacterales</taxon>
        <taxon>Helicobacteraceae</taxon>
        <taxon>Helicobacter</taxon>
        <taxon>environmental samples</taxon>
    </lineage>
</organism>
<dbReference type="EC" id="2.2.1.2" evidence="5 11"/>
<dbReference type="GO" id="GO:0004801">
    <property type="term" value="F:transaldolase activity"/>
    <property type="evidence" value="ECO:0007669"/>
    <property type="project" value="UniProtKB-UniRule"/>
</dbReference>
<evidence type="ECO:0000256" key="3">
    <source>
        <dbReference type="ARBA" id="ARBA00004857"/>
    </source>
</evidence>
<proteinExistence type="inferred from homology"/>
<dbReference type="InterPro" id="IPR018225">
    <property type="entry name" value="Transaldolase_AS"/>
</dbReference>
<dbReference type="EMBL" id="MN577568">
    <property type="protein sequence ID" value="QGT50294.1"/>
    <property type="molecule type" value="Genomic_DNA"/>
</dbReference>
<dbReference type="NCBIfam" id="NF003026">
    <property type="entry name" value="PRK03903.1"/>
    <property type="match status" value="1"/>
</dbReference>
<name>A0A650EN60_9HELI</name>
<dbReference type="NCBIfam" id="TIGR00876">
    <property type="entry name" value="tal_mycobact"/>
    <property type="match status" value="1"/>
</dbReference>
<protein>
    <recommendedName>
        <fullName evidence="5 11">Transaldolase</fullName>
        <ecNumber evidence="5 11">2.2.1.2</ecNumber>
    </recommendedName>
</protein>
<dbReference type="InterPro" id="IPR013785">
    <property type="entry name" value="Aldolase_TIM"/>
</dbReference>
<dbReference type="PANTHER" id="PTHR10683">
    <property type="entry name" value="TRANSALDOLASE"/>
    <property type="match status" value="1"/>
</dbReference>
<feature type="active site" description="Schiff-base intermediate with substrate" evidence="11">
    <location>
        <position position="130"/>
    </location>
</feature>
<keyword evidence="9 11" id="KW-0704">Schiff base</keyword>
<dbReference type="GO" id="GO:0005737">
    <property type="term" value="C:cytoplasm"/>
    <property type="evidence" value="ECO:0007669"/>
    <property type="project" value="UniProtKB-SubCell"/>
</dbReference>
<sequence>MSQQSHNFSLWCDFIQKEFLENEFKSLLDSQIIKGATSNPSIFAQALKTPIYQQQIQSLKGQKAKEIYEHLALCDIKRAAEILLPLWENNPDNGYISIEIDPFLCDDADKSIDEGIRLYQSIQKPNVMIKVPATKAGYEVMNALYAKGINVNATLIFTLEQTQKCLEAFLSASKSHSQPRAVISVFVSRFDRAVDSLLYAKAPHLGSKLGIINAMECYDAIEYQGDLTIRTLFASTGVKGGDLKPSYYIDALKFPHSVNTAPLDAIAAYQSDEALKAPLDKKAREDFFTEIESFGINRDSIASTLLEEGLSAFKQSFEELLKTF</sequence>
<evidence type="ECO:0000256" key="9">
    <source>
        <dbReference type="ARBA" id="ARBA00023270"/>
    </source>
</evidence>
<evidence type="ECO:0000313" key="12">
    <source>
        <dbReference type="EMBL" id="QGT50294.1"/>
    </source>
</evidence>
<gene>
    <name evidence="11 12" type="primary">tal</name>
    <name evidence="12" type="ORF">Helico6505_1260</name>
</gene>
<comment type="similarity">
    <text evidence="4 11">Belongs to the transaldolase family. Type 2 subfamily.</text>
</comment>
<dbReference type="PIRSF" id="PIRSF036915">
    <property type="entry name" value="Trnald_Bac_Plnt"/>
    <property type="match status" value="1"/>
</dbReference>
<evidence type="ECO:0000256" key="7">
    <source>
        <dbReference type="ARBA" id="ARBA00022679"/>
    </source>
</evidence>
<dbReference type="Gene3D" id="3.20.20.70">
    <property type="entry name" value="Aldolase class I"/>
    <property type="match status" value="1"/>
</dbReference>
<dbReference type="PANTHER" id="PTHR10683:SF31">
    <property type="entry name" value="TRANSALDOLASE"/>
    <property type="match status" value="1"/>
</dbReference>
<keyword evidence="6 11" id="KW-0963">Cytoplasm</keyword>
<dbReference type="GO" id="GO:0006098">
    <property type="term" value="P:pentose-phosphate shunt"/>
    <property type="evidence" value="ECO:0007669"/>
    <property type="project" value="UniProtKB-UniRule"/>
</dbReference>
<dbReference type="HAMAP" id="MF_00493">
    <property type="entry name" value="Transaldolase_2"/>
    <property type="match status" value="1"/>
</dbReference>
<dbReference type="GO" id="GO:0005975">
    <property type="term" value="P:carbohydrate metabolic process"/>
    <property type="evidence" value="ECO:0007669"/>
    <property type="project" value="InterPro"/>
</dbReference>
<comment type="function">
    <text evidence="1 11">Transaldolase is important for the balance of metabolites in the pentose-phosphate pathway.</text>
</comment>
<evidence type="ECO:0000256" key="1">
    <source>
        <dbReference type="ARBA" id="ARBA00003518"/>
    </source>
</evidence>
<accession>A0A650EN60</accession>
<dbReference type="SUPFAM" id="SSF51569">
    <property type="entry name" value="Aldolase"/>
    <property type="match status" value="1"/>
</dbReference>
<evidence type="ECO:0000256" key="5">
    <source>
        <dbReference type="ARBA" id="ARBA00013151"/>
    </source>
</evidence>
<keyword evidence="8 11" id="KW-0570">Pentose shunt</keyword>
<evidence type="ECO:0000256" key="8">
    <source>
        <dbReference type="ARBA" id="ARBA00023126"/>
    </source>
</evidence>
<reference evidence="12" key="1">
    <citation type="journal article" date="2020" name="J. ISSAAS">
        <title>Lactobacilli and other gastrointestinal microbiota of Peromyscus leucopus, reservoir host for agents of Lyme disease and other zoonoses in North America.</title>
        <authorList>
            <person name="Milovic A."/>
            <person name="Bassam K."/>
            <person name="Shao H."/>
            <person name="Chatzistamou I."/>
            <person name="Tufts D.M."/>
            <person name="Diuk-Wasser M."/>
            <person name="Barbour A.G."/>
        </authorList>
    </citation>
    <scope>NUCLEOTIDE SEQUENCE</scope>
    <source>
        <strain evidence="12">LL4</strain>
    </source>
</reference>
<keyword evidence="7 11" id="KW-0808">Transferase</keyword>
<evidence type="ECO:0000256" key="6">
    <source>
        <dbReference type="ARBA" id="ARBA00022490"/>
    </source>
</evidence>
<evidence type="ECO:0000256" key="11">
    <source>
        <dbReference type="HAMAP-Rule" id="MF_00493"/>
    </source>
</evidence>
<dbReference type="InterPro" id="IPR001585">
    <property type="entry name" value="TAL/FSA"/>
</dbReference>
<dbReference type="UniPathway" id="UPA00115">
    <property type="reaction ID" value="UER00414"/>
</dbReference>
<dbReference type="InterPro" id="IPR004732">
    <property type="entry name" value="Transaldolase_2"/>
</dbReference>